<evidence type="ECO:0000313" key="7">
    <source>
        <dbReference type="EMBL" id="AHG92711.1"/>
    </source>
</evidence>
<gene>
    <name evidence="7" type="ORF">J421_5176</name>
</gene>
<dbReference type="CDD" id="cd06579">
    <property type="entry name" value="TM_PBP1_transp_AraH_like"/>
    <property type="match status" value="1"/>
</dbReference>
<evidence type="ECO:0000256" key="5">
    <source>
        <dbReference type="ARBA" id="ARBA00023136"/>
    </source>
</evidence>
<evidence type="ECO:0000256" key="2">
    <source>
        <dbReference type="ARBA" id="ARBA00022475"/>
    </source>
</evidence>
<dbReference type="AlphaFoldDB" id="W0RPU5"/>
<keyword evidence="5 6" id="KW-0472">Membrane</keyword>
<accession>W0RPU5</accession>
<keyword evidence="2" id="KW-1003">Cell membrane</keyword>
<keyword evidence="7" id="KW-0614">Plasmid</keyword>
<keyword evidence="4 6" id="KW-1133">Transmembrane helix</keyword>
<dbReference type="OrthoDB" id="9784538at2"/>
<evidence type="ECO:0000313" key="8">
    <source>
        <dbReference type="Proteomes" id="UP000019151"/>
    </source>
</evidence>
<keyword evidence="8" id="KW-1185">Reference proteome</keyword>
<dbReference type="GO" id="GO:0022857">
    <property type="term" value="F:transmembrane transporter activity"/>
    <property type="evidence" value="ECO:0007669"/>
    <property type="project" value="InterPro"/>
</dbReference>
<protein>
    <submittedName>
        <fullName evidence="7">ABC-type transporter, integral membrane subunit</fullName>
    </submittedName>
</protein>
<evidence type="ECO:0000256" key="4">
    <source>
        <dbReference type="ARBA" id="ARBA00022989"/>
    </source>
</evidence>
<evidence type="ECO:0000256" key="3">
    <source>
        <dbReference type="ARBA" id="ARBA00022692"/>
    </source>
</evidence>
<dbReference type="HOGENOM" id="CLU_028880_0_1_0"/>
<feature type="transmembrane region" description="Helical" evidence="6">
    <location>
        <begin position="106"/>
        <end position="126"/>
    </location>
</feature>
<dbReference type="Pfam" id="PF02653">
    <property type="entry name" value="BPD_transp_2"/>
    <property type="match status" value="1"/>
</dbReference>
<dbReference type="GO" id="GO:0005886">
    <property type="term" value="C:plasma membrane"/>
    <property type="evidence" value="ECO:0007669"/>
    <property type="project" value="UniProtKB-SubCell"/>
</dbReference>
<dbReference type="EMBL" id="CP007129">
    <property type="protein sequence ID" value="AHG92711.1"/>
    <property type="molecule type" value="Genomic_DNA"/>
</dbReference>
<feature type="transmembrane region" description="Helical" evidence="6">
    <location>
        <begin position="264"/>
        <end position="283"/>
    </location>
</feature>
<dbReference type="PATRIC" id="fig|861299.3.peg.5232"/>
<dbReference type="PANTHER" id="PTHR32196">
    <property type="entry name" value="ABC TRANSPORTER PERMEASE PROTEIN YPHD-RELATED-RELATED"/>
    <property type="match status" value="1"/>
</dbReference>
<feature type="transmembrane region" description="Helical" evidence="6">
    <location>
        <begin position="41"/>
        <end position="59"/>
    </location>
</feature>
<proteinExistence type="predicted"/>
<comment type="subcellular location">
    <subcellularLocation>
        <location evidence="1">Cell membrane</location>
        <topology evidence="1">Multi-pass membrane protein</topology>
    </subcellularLocation>
</comment>
<feature type="transmembrane region" description="Helical" evidence="6">
    <location>
        <begin position="71"/>
        <end position="100"/>
    </location>
</feature>
<evidence type="ECO:0000256" key="6">
    <source>
        <dbReference type="SAM" id="Phobius"/>
    </source>
</evidence>
<evidence type="ECO:0000256" key="1">
    <source>
        <dbReference type="ARBA" id="ARBA00004651"/>
    </source>
</evidence>
<reference evidence="7 8" key="1">
    <citation type="journal article" date="2014" name="Genome Announc.">
        <title>Genome Sequence and Methylome of Soil Bacterium Gemmatirosa kalamazoonensis KBS708T, a Member of the Rarely Cultivated Gemmatimonadetes Phylum.</title>
        <authorList>
            <person name="Debruyn J.M."/>
            <person name="Radosevich M."/>
            <person name="Wommack K.E."/>
            <person name="Polson S.W."/>
            <person name="Hauser L.J."/>
            <person name="Fawaz M.N."/>
            <person name="Korlach J."/>
            <person name="Tsai Y.C."/>
        </authorList>
    </citation>
    <scope>NUCLEOTIDE SEQUENCE [LARGE SCALE GENOMIC DNA]</scope>
    <source>
        <strain evidence="7 8">KBS708</strain>
        <plasmid evidence="8">Plasmid 1</plasmid>
    </source>
</reference>
<organism evidence="7 8">
    <name type="scientific">Gemmatirosa kalamazoonensis</name>
    <dbReference type="NCBI Taxonomy" id="861299"/>
    <lineage>
        <taxon>Bacteria</taxon>
        <taxon>Pseudomonadati</taxon>
        <taxon>Gemmatimonadota</taxon>
        <taxon>Gemmatimonadia</taxon>
        <taxon>Gemmatimonadales</taxon>
        <taxon>Gemmatimonadaceae</taxon>
        <taxon>Gemmatirosa</taxon>
    </lineage>
</organism>
<geneLocation type="plasmid" evidence="7 8">
    <name>1</name>
</geneLocation>
<dbReference type="KEGG" id="gba:J421_5176"/>
<dbReference type="PANTHER" id="PTHR32196:SF72">
    <property type="entry name" value="RIBOSE IMPORT PERMEASE PROTEIN RBSC"/>
    <property type="match status" value="1"/>
</dbReference>
<dbReference type="RefSeq" id="WP_025414040.1">
    <property type="nucleotide sequence ID" value="NZ_CP007129.1"/>
</dbReference>
<feature type="transmembrane region" description="Helical" evidence="6">
    <location>
        <begin position="205"/>
        <end position="225"/>
    </location>
</feature>
<dbReference type="InterPro" id="IPR001851">
    <property type="entry name" value="ABC_transp_permease"/>
</dbReference>
<dbReference type="InParanoid" id="W0RPU5"/>
<sequence>MIGAYKRELPPAVALALLLLVVAVAAPSFFDGGNLRDLALANAGALLVAVGMTLVILVGEIDISVASQFAVCSVAAGVLAKAGVPVPLLAPAVIVVGAAMGAVNGALVGLLGLPSIIVTLAMFVAWRDALRWATEGAWVQDLPADFQWLGLSPAAAQWLIVLVALGVLAVFAWGLRNLGVGRSLYAVGSDAEAARLAGIEPPATVLGVFVVMGALVGLAATLNAVRFTSVPSNAGVGLEMKAIAAVVVGGTAITGGRGRLGGTLLGVVLLGTIGTALTFLGINPFWEKAIQGGIILAALVSDVAIGRLEHHVRHFGRARPAVG</sequence>
<feature type="transmembrane region" description="Helical" evidence="6">
    <location>
        <begin position="155"/>
        <end position="175"/>
    </location>
</feature>
<keyword evidence="3 6" id="KW-0812">Transmembrane</keyword>
<name>W0RPU5_9BACT</name>
<dbReference type="Proteomes" id="UP000019151">
    <property type="component" value="Plasmid 1"/>
</dbReference>